<dbReference type="OrthoDB" id="3197057at2"/>
<keyword evidence="2" id="KW-1185">Reference proteome</keyword>
<name>A0A5N0UWV8_9PSEU</name>
<protein>
    <recommendedName>
        <fullName evidence="3">Terminase</fullName>
    </recommendedName>
</protein>
<dbReference type="EMBL" id="VMNW02000056">
    <property type="protein sequence ID" value="KAA9155541.1"/>
    <property type="molecule type" value="Genomic_DNA"/>
</dbReference>
<dbReference type="AlphaFoldDB" id="A0A5N0UWV8"/>
<gene>
    <name evidence="1" type="ORF">FPZ12_029540</name>
</gene>
<reference evidence="1" key="1">
    <citation type="submission" date="2019-09" db="EMBL/GenBank/DDBJ databases">
        <authorList>
            <person name="Teo W.F.A."/>
            <person name="Duangmal K."/>
        </authorList>
    </citation>
    <scope>NUCLEOTIDE SEQUENCE [LARGE SCALE GENOMIC DNA]</scope>
    <source>
        <strain evidence="1">K81G1</strain>
    </source>
</reference>
<sequence length="552" mass="60531">MTVRYPLPEGAERVRNSEGFVWVRVRGEDGESRWLLPADLGLDETIGWECIAWAEKWLVLHGEPLRLTDEQLRQILWASAVDTERQDFAFPVTAVCRVKGTGKDLISAIFCLFELCGNARPSFVDGEVLPTSVREPWVIVASTSLDATSFTSNYFRSLVSQDAIDFYGLDLGRQITYTAAGGRLESVTSQPGRIEGARGTFFSATEIGLWTPSTGGPAMWSAVERGAAKLRHTRLVVTSNAYAVGQGSALELLHDDYRAVQEGRMTDTGLNYDSLSAPADTDPSDQDSLRRGIVEACGDAVVWIDTERRLQLALAARTTIESTLRFSLNIPAAQDTAVYDSLTWDATKDEALRLEAGDTIALGLDVSLSDDSSALVAVRLHDKAAFLLEVVERPPSAPPDWTVNIGVFERAIGTAFGLYDVAAFFSDVNPIQGHVLAWEREYGDRVRARFDMNNAIAADMRGSQKRFTAAHETLVALVESGELRHDGNSTLRRHALNAHRRPNRHGVSFGKETKHSPKKVDAYAALLLALMAALAAESTTAAPVRRGRVRLR</sequence>
<evidence type="ECO:0008006" key="3">
    <source>
        <dbReference type="Google" id="ProtNLM"/>
    </source>
</evidence>
<proteinExistence type="predicted"/>
<dbReference type="RefSeq" id="WP_144748826.1">
    <property type="nucleotide sequence ID" value="NZ_VMNW02000056.1"/>
</dbReference>
<comment type="caution">
    <text evidence="1">The sequence shown here is derived from an EMBL/GenBank/DDBJ whole genome shotgun (WGS) entry which is preliminary data.</text>
</comment>
<dbReference type="Proteomes" id="UP000319769">
    <property type="component" value="Unassembled WGS sequence"/>
</dbReference>
<accession>A0A5N0UWV8</accession>
<evidence type="ECO:0000313" key="2">
    <source>
        <dbReference type="Proteomes" id="UP000319769"/>
    </source>
</evidence>
<evidence type="ECO:0000313" key="1">
    <source>
        <dbReference type="EMBL" id="KAA9155541.1"/>
    </source>
</evidence>
<organism evidence="1 2">
    <name type="scientific">Amycolatopsis acidicola</name>
    <dbReference type="NCBI Taxonomy" id="2596893"/>
    <lineage>
        <taxon>Bacteria</taxon>
        <taxon>Bacillati</taxon>
        <taxon>Actinomycetota</taxon>
        <taxon>Actinomycetes</taxon>
        <taxon>Pseudonocardiales</taxon>
        <taxon>Pseudonocardiaceae</taxon>
        <taxon>Amycolatopsis</taxon>
    </lineage>
</organism>